<gene>
    <name evidence="5" type="ORF">SAMN05192549_106334</name>
</gene>
<dbReference type="InterPro" id="IPR050595">
    <property type="entry name" value="Bact_response_regulator"/>
</dbReference>
<sequence length="138" mass="14617">MRILLLDDDAFMLELLADMIAELGDHTVLRETDGRRALIELRLRPPDLVVCDLSMPVMDGIDFLRLAAAQQYQGCVVLLSGVDGAVLKTAARLAEAQGLTILDACPKPLSTEALAVLLARAAARCAAPAAVLPGNLGK</sequence>
<organism evidence="5 6">
    <name type="scientific">Duganella sacchari</name>
    <dbReference type="NCBI Taxonomy" id="551987"/>
    <lineage>
        <taxon>Bacteria</taxon>
        <taxon>Pseudomonadati</taxon>
        <taxon>Pseudomonadota</taxon>
        <taxon>Betaproteobacteria</taxon>
        <taxon>Burkholderiales</taxon>
        <taxon>Oxalobacteraceae</taxon>
        <taxon>Telluria group</taxon>
        <taxon>Duganella</taxon>
    </lineage>
</organism>
<dbReference type="Proteomes" id="UP000184339">
    <property type="component" value="Unassembled WGS sequence"/>
</dbReference>
<dbReference type="Gene3D" id="3.40.50.2300">
    <property type="match status" value="1"/>
</dbReference>
<dbReference type="AlphaFoldDB" id="A0A1M7Q8Q9"/>
<evidence type="ECO:0000313" key="5">
    <source>
        <dbReference type="EMBL" id="SHN26670.1"/>
    </source>
</evidence>
<proteinExistence type="predicted"/>
<evidence type="ECO:0000256" key="2">
    <source>
        <dbReference type="ARBA" id="ARBA00023012"/>
    </source>
</evidence>
<dbReference type="EMBL" id="FRCX01000006">
    <property type="protein sequence ID" value="SHN26670.1"/>
    <property type="molecule type" value="Genomic_DNA"/>
</dbReference>
<reference evidence="6" key="1">
    <citation type="submission" date="2016-11" db="EMBL/GenBank/DDBJ databases">
        <authorList>
            <person name="Varghese N."/>
            <person name="Submissions S."/>
        </authorList>
    </citation>
    <scope>NUCLEOTIDE SEQUENCE [LARGE SCALE GENOMIC DNA]</scope>
    <source>
        <strain evidence="6">Sac-22</strain>
    </source>
</reference>
<name>A0A1M7Q8Q9_9BURK</name>
<keyword evidence="1 3" id="KW-0597">Phosphoprotein</keyword>
<dbReference type="SMART" id="SM00448">
    <property type="entry name" value="REC"/>
    <property type="match status" value="1"/>
</dbReference>
<dbReference type="RefSeq" id="WP_072786063.1">
    <property type="nucleotide sequence ID" value="NZ_FRCX01000006.1"/>
</dbReference>
<dbReference type="PANTHER" id="PTHR44591">
    <property type="entry name" value="STRESS RESPONSE REGULATOR PROTEIN 1"/>
    <property type="match status" value="1"/>
</dbReference>
<dbReference type="PANTHER" id="PTHR44591:SF14">
    <property type="entry name" value="PROTEIN PILG"/>
    <property type="match status" value="1"/>
</dbReference>
<dbReference type="STRING" id="551987.SAMN05192549_106334"/>
<dbReference type="InterPro" id="IPR011006">
    <property type="entry name" value="CheY-like_superfamily"/>
</dbReference>
<dbReference type="OrthoDB" id="8909676at2"/>
<evidence type="ECO:0000313" key="6">
    <source>
        <dbReference type="Proteomes" id="UP000184339"/>
    </source>
</evidence>
<feature type="modified residue" description="4-aspartylphosphate" evidence="3">
    <location>
        <position position="52"/>
    </location>
</feature>
<evidence type="ECO:0000259" key="4">
    <source>
        <dbReference type="PROSITE" id="PS50110"/>
    </source>
</evidence>
<protein>
    <submittedName>
        <fullName evidence="5">Response regulator receiver domain-containing protein</fullName>
    </submittedName>
</protein>
<keyword evidence="6" id="KW-1185">Reference proteome</keyword>
<evidence type="ECO:0000256" key="1">
    <source>
        <dbReference type="ARBA" id="ARBA00022553"/>
    </source>
</evidence>
<dbReference type="Pfam" id="PF00072">
    <property type="entry name" value="Response_reg"/>
    <property type="match status" value="1"/>
</dbReference>
<evidence type="ECO:0000256" key="3">
    <source>
        <dbReference type="PROSITE-ProRule" id="PRU00169"/>
    </source>
</evidence>
<dbReference type="PROSITE" id="PS50110">
    <property type="entry name" value="RESPONSE_REGULATORY"/>
    <property type="match status" value="1"/>
</dbReference>
<dbReference type="GO" id="GO:0000160">
    <property type="term" value="P:phosphorelay signal transduction system"/>
    <property type="evidence" value="ECO:0007669"/>
    <property type="project" value="UniProtKB-KW"/>
</dbReference>
<accession>A0A1M7Q8Q9</accession>
<keyword evidence="2" id="KW-0902">Two-component regulatory system</keyword>
<feature type="domain" description="Response regulatory" evidence="4">
    <location>
        <begin position="2"/>
        <end position="122"/>
    </location>
</feature>
<dbReference type="SUPFAM" id="SSF52172">
    <property type="entry name" value="CheY-like"/>
    <property type="match status" value="1"/>
</dbReference>
<dbReference type="InterPro" id="IPR001789">
    <property type="entry name" value="Sig_transdc_resp-reg_receiver"/>
</dbReference>